<sequence length="252" mass="28490">MVEQLDAVFHAMADPTRRAMVRSLAGGARTVSELAAPHPISLAAASKHVKVLERAGLVRRTVHGRRHVCRLDARPLATAERHLRFYEQFADRAPRRPRRLRHPTRGDPVCTVPHSVTVVRTIAASAERLYAAWTEPAQMRCWFATVVDADVRVGGRYRIELHEDDGSVNGFTGEYLELEPPVRLAFTLTHHSQTPEDGISDEKVVVTLREIDPARTEVTVVNSWVGPEFEPSYYDDLRGGWEEWVARLEKLF</sequence>
<protein>
    <submittedName>
        <fullName evidence="3">Uncharacterized protein YndB with AHSA1/START domain</fullName>
    </submittedName>
</protein>
<dbReference type="SUPFAM" id="SSF46785">
    <property type="entry name" value="Winged helix' DNA-binding domain"/>
    <property type="match status" value="1"/>
</dbReference>
<dbReference type="EMBL" id="VFPA01000005">
    <property type="protein sequence ID" value="TQM03924.1"/>
    <property type="molecule type" value="Genomic_DNA"/>
</dbReference>
<dbReference type="GO" id="GO:0003700">
    <property type="term" value="F:DNA-binding transcription factor activity"/>
    <property type="evidence" value="ECO:0007669"/>
    <property type="project" value="InterPro"/>
</dbReference>
<evidence type="ECO:0000313" key="3">
    <source>
        <dbReference type="EMBL" id="TQM03924.1"/>
    </source>
</evidence>
<dbReference type="PANTHER" id="PTHR38600">
    <property type="entry name" value="TRANSCRIPTIONAL REGULATORY PROTEIN"/>
    <property type="match status" value="1"/>
</dbReference>
<dbReference type="RefSeq" id="WP_142060915.1">
    <property type="nucleotide sequence ID" value="NZ_VFPA01000005.1"/>
</dbReference>
<dbReference type="CDD" id="cd00090">
    <property type="entry name" value="HTH_ARSR"/>
    <property type="match status" value="1"/>
</dbReference>
<dbReference type="Gene3D" id="1.10.10.10">
    <property type="entry name" value="Winged helix-like DNA-binding domain superfamily/Winged helix DNA-binding domain"/>
    <property type="match status" value="1"/>
</dbReference>
<dbReference type="PANTHER" id="PTHR38600:SF2">
    <property type="entry name" value="SLL0088 PROTEIN"/>
    <property type="match status" value="1"/>
</dbReference>
<dbReference type="InterPro" id="IPR036390">
    <property type="entry name" value="WH_DNA-bd_sf"/>
</dbReference>
<dbReference type="SUPFAM" id="SSF55961">
    <property type="entry name" value="Bet v1-like"/>
    <property type="match status" value="1"/>
</dbReference>
<comment type="similarity">
    <text evidence="1">Belongs to the AHA1 family.</text>
</comment>
<accession>A0A543D3L0</accession>
<dbReference type="InterPro" id="IPR011991">
    <property type="entry name" value="ArsR-like_HTH"/>
</dbReference>
<dbReference type="CDD" id="cd07814">
    <property type="entry name" value="SRPBCC_CalC_Aha1-like"/>
    <property type="match status" value="1"/>
</dbReference>
<dbReference type="InterPro" id="IPR023393">
    <property type="entry name" value="START-like_dom_sf"/>
</dbReference>
<dbReference type="SMART" id="SM00418">
    <property type="entry name" value="HTH_ARSR"/>
    <property type="match status" value="1"/>
</dbReference>
<name>A0A543D3L0_9PSEU</name>
<dbReference type="InterPro" id="IPR013538">
    <property type="entry name" value="ASHA1/2-like_C"/>
</dbReference>
<evidence type="ECO:0000313" key="4">
    <source>
        <dbReference type="Proteomes" id="UP000315677"/>
    </source>
</evidence>
<dbReference type="InterPro" id="IPR001845">
    <property type="entry name" value="HTH_ArsR_DNA-bd_dom"/>
</dbReference>
<dbReference type="Proteomes" id="UP000315677">
    <property type="component" value="Unassembled WGS sequence"/>
</dbReference>
<feature type="domain" description="HTH arsR-type" evidence="2">
    <location>
        <begin position="1"/>
        <end position="91"/>
    </location>
</feature>
<evidence type="ECO:0000256" key="1">
    <source>
        <dbReference type="ARBA" id="ARBA00006817"/>
    </source>
</evidence>
<dbReference type="Gene3D" id="3.30.530.20">
    <property type="match status" value="1"/>
</dbReference>
<reference evidence="3 4" key="1">
    <citation type="submission" date="2019-06" db="EMBL/GenBank/DDBJ databases">
        <title>Sequencing the genomes of 1000 actinobacteria strains.</title>
        <authorList>
            <person name="Klenk H.-P."/>
        </authorList>
    </citation>
    <scope>NUCLEOTIDE SEQUENCE [LARGE SCALE GENOMIC DNA]</scope>
    <source>
        <strain evidence="3 4">DSM 45301</strain>
    </source>
</reference>
<dbReference type="Pfam" id="PF12840">
    <property type="entry name" value="HTH_20"/>
    <property type="match status" value="1"/>
</dbReference>
<comment type="caution">
    <text evidence="3">The sequence shown here is derived from an EMBL/GenBank/DDBJ whole genome shotgun (WGS) entry which is preliminary data.</text>
</comment>
<dbReference type="PROSITE" id="PS50987">
    <property type="entry name" value="HTH_ARSR_2"/>
    <property type="match status" value="1"/>
</dbReference>
<evidence type="ECO:0000259" key="2">
    <source>
        <dbReference type="PROSITE" id="PS50987"/>
    </source>
</evidence>
<dbReference type="Pfam" id="PF08327">
    <property type="entry name" value="AHSA1"/>
    <property type="match status" value="1"/>
</dbReference>
<organism evidence="3 4">
    <name type="scientific">Pseudonocardia kunmingensis</name>
    <dbReference type="NCBI Taxonomy" id="630975"/>
    <lineage>
        <taxon>Bacteria</taxon>
        <taxon>Bacillati</taxon>
        <taxon>Actinomycetota</taxon>
        <taxon>Actinomycetes</taxon>
        <taxon>Pseudonocardiales</taxon>
        <taxon>Pseudonocardiaceae</taxon>
        <taxon>Pseudonocardia</taxon>
    </lineage>
</organism>
<gene>
    <name evidence="3" type="ORF">FB558_6949</name>
</gene>
<keyword evidence="4" id="KW-1185">Reference proteome</keyword>
<dbReference type="OrthoDB" id="8755073at2"/>
<proteinExistence type="inferred from homology"/>
<dbReference type="InterPro" id="IPR036388">
    <property type="entry name" value="WH-like_DNA-bd_sf"/>
</dbReference>
<dbReference type="NCBIfam" id="NF033788">
    <property type="entry name" value="HTH_metalloreg"/>
    <property type="match status" value="1"/>
</dbReference>
<dbReference type="AlphaFoldDB" id="A0A543D3L0"/>